<comment type="pathway">
    <text evidence="1">Glycolipid biosynthesis; glycosylphosphatidylinositol-anchor biosynthesis.</text>
</comment>
<dbReference type="Proteomes" id="UP000015104">
    <property type="component" value="Unassembled WGS sequence"/>
</dbReference>
<dbReference type="Pfam" id="PF00534">
    <property type="entry name" value="Glycos_transf_1"/>
    <property type="match status" value="1"/>
</dbReference>
<keyword evidence="4" id="KW-0328">Glycosyltransferase</keyword>
<dbReference type="InterPro" id="IPR001296">
    <property type="entry name" value="Glyco_trans_1"/>
</dbReference>
<protein>
    <recommendedName>
        <fullName evidence="2">phosphatidylinositol N-acetylglucosaminyltransferase</fullName>
        <ecNumber evidence="2">2.4.1.198</ecNumber>
    </recommendedName>
    <alternativeName>
        <fullName evidence="6">GlcNAc-PI synthesis protein</fullName>
    </alternativeName>
</protein>
<dbReference type="UniPathway" id="UPA00196"/>
<accession>T1KJ98</accession>
<evidence type="ECO:0000256" key="1">
    <source>
        <dbReference type="ARBA" id="ARBA00004687"/>
    </source>
</evidence>
<keyword evidence="3" id="KW-0337">GPI-anchor biosynthesis</keyword>
<dbReference type="PANTHER" id="PTHR45871">
    <property type="entry name" value="N-ACETYLGLUCOSAMINYL-PHOSPHATIDYLINOSITOL BIOSYNTHETIC PROTEIN"/>
    <property type="match status" value="1"/>
</dbReference>
<evidence type="ECO:0000256" key="3">
    <source>
        <dbReference type="ARBA" id="ARBA00022502"/>
    </source>
</evidence>
<dbReference type="EnsemblMetazoa" id="tetur12g04300.1">
    <property type="protein sequence ID" value="tetur12g04300.1"/>
    <property type="gene ID" value="tetur12g04300"/>
</dbReference>
<feature type="domain" description="PIGA GPI anchor biosynthesis" evidence="9">
    <location>
        <begin position="41"/>
        <end position="130"/>
    </location>
</feature>
<organism evidence="10 11">
    <name type="scientific">Tetranychus urticae</name>
    <name type="common">Two-spotted spider mite</name>
    <dbReference type="NCBI Taxonomy" id="32264"/>
    <lineage>
        <taxon>Eukaryota</taxon>
        <taxon>Metazoa</taxon>
        <taxon>Ecdysozoa</taxon>
        <taxon>Arthropoda</taxon>
        <taxon>Chelicerata</taxon>
        <taxon>Arachnida</taxon>
        <taxon>Acari</taxon>
        <taxon>Acariformes</taxon>
        <taxon>Trombidiformes</taxon>
        <taxon>Prostigmata</taxon>
        <taxon>Eleutherengona</taxon>
        <taxon>Raphignathae</taxon>
        <taxon>Tetranychoidea</taxon>
        <taxon>Tetranychidae</taxon>
        <taxon>Tetranychus</taxon>
    </lineage>
</organism>
<dbReference type="GO" id="GO:0017176">
    <property type="term" value="F:phosphatidylinositol N-acetylglucosaminyltransferase activity"/>
    <property type="evidence" value="ECO:0007669"/>
    <property type="project" value="UniProtKB-EC"/>
</dbReference>
<feature type="domain" description="Glycosyl transferase family 1" evidence="8">
    <location>
        <begin position="191"/>
        <end position="337"/>
    </location>
</feature>
<dbReference type="EC" id="2.4.1.198" evidence="2"/>
<evidence type="ECO:0000313" key="10">
    <source>
        <dbReference type="EnsemblMetazoa" id="tetur12g04300.1"/>
    </source>
</evidence>
<keyword evidence="7" id="KW-1133">Transmembrane helix</keyword>
<keyword evidence="11" id="KW-1185">Reference proteome</keyword>
<dbReference type="InterPro" id="IPR039507">
    <property type="entry name" value="PIG-A/GPI3"/>
</dbReference>
<keyword evidence="5" id="KW-0808">Transferase</keyword>
<sequence length="580" mass="66336">MYRICMISDFFYPNSGGVESHIFQLSQCLINYGHKVVVLTHSYGCRKGIRIMSRGLKVYYLPFAVIYNQCTLPTLFASLPLIRSILIREQIDIVHCHSAFSAMAIESLIHGKLLGLKTIFTEHSLFGFADVSAIITNQLLGMSLIFANAVICVSHVGKENTALRAGVDPNKIYVIPNAVDTNVFKPDPSSRDSRYVTIIVASRLVYRKGIDLLIEAIPIICKQYPQTRFFIIGDGPKKVNLEQMVEENLLQSRVQMFGMVKHENIRDILIQGDIFLNSSLTEAFCMAIIEAVACGLQVVSTNVGGIPEVLPNDLIWLTEPTVEGLVEGVDRALDDLKKGQVLPPEVCYERIKTYYQWKEMTKRTLKVYERIVQDDIKPVGYYLSKLWKRGSICDLLMIYILIIEYLVLLFWSFILPNEKIDIALELPRSSFEGNFPGFKLWQLDRLKCTSFWSTPSSRLIDNLSSRKIFVQYSATNGFQFYESDNIHHHPPRFCCYATVTYKDKDYSQSHVNWTTFGVPRRTDQSNDKGTSVHDIKNKPESYWFNKTIVAGTKILRVMEQLKHKYPNTLGLPMGFILRYF</sequence>
<name>T1KJ98_TETUR</name>
<evidence type="ECO:0000256" key="5">
    <source>
        <dbReference type="ARBA" id="ARBA00022679"/>
    </source>
</evidence>
<keyword evidence="7" id="KW-0472">Membrane</keyword>
<dbReference type="InterPro" id="IPR013234">
    <property type="entry name" value="PIGA_GPI_anchor_biosynthesis"/>
</dbReference>
<dbReference type="GO" id="GO:0006506">
    <property type="term" value="P:GPI anchor biosynthetic process"/>
    <property type="evidence" value="ECO:0007669"/>
    <property type="project" value="UniProtKB-UniPathway"/>
</dbReference>
<evidence type="ECO:0000256" key="6">
    <source>
        <dbReference type="ARBA" id="ARBA00032160"/>
    </source>
</evidence>
<reference evidence="10" key="2">
    <citation type="submission" date="2015-06" db="UniProtKB">
        <authorList>
            <consortium name="EnsemblMetazoa"/>
        </authorList>
    </citation>
    <scope>IDENTIFICATION</scope>
</reference>
<evidence type="ECO:0000256" key="4">
    <source>
        <dbReference type="ARBA" id="ARBA00022676"/>
    </source>
</evidence>
<dbReference type="Pfam" id="PF08288">
    <property type="entry name" value="PIGA"/>
    <property type="match status" value="1"/>
</dbReference>
<dbReference type="CDD" id="cd03796">
    <property type="entry name" value="GT4_PIG-A-like"/>
    <property type="match status" value="1"/>
</dbReference>
<evidence type="ECO:0000259" key="9">
    <source>
        <dbReference type="Pfam" id="PF08288"/>
    </source>
</evidence>
<keyword evidence="7" id="KW-0812">Transmembrane</keyword>
<dbReference type="SUPFAM" id="SSF53756">
    <property type="entry name" value="UDP-Glycosyltransferase/glycogen phosphorylase"/>
    <property type="match status" value="1"/>
</dbReference>
<dbReference type="GO" id="GO:0000506">
    <property type="term" value="C:glycosylphosphatidylinositol-N-acetylglucosaminyltransferase (GPI-GnT) complex"/>
    <property type="evidence" value="ECO:0007669"/>
    <property type="project" value="InterPro"/>
</dbReference>
<dbReference type="HOGENOM" id="CLU_009583_19_0_1"/>
<evidence type="ECO:0000256" key="7">
    <source>
        <dbReference type="SAM" id="Phobius"/>
    </source>
</evidence>
<dbReference type="Gene3D" id="3.40.50.2000">
    <property type="entry name" value="Glycogen Phosphorylase B"/>
    <property type="match status" value="2"/>
</dbReference>
<feature type="transmembrane region" description="Helical" evidence="7">
    <location>
        <begin position="395"/>
        <end position="414"/>
    </location>
</feature>
<dbReference type="STRING" id="32264.T1KJ98"/>
<evidence type="ECO:0000259" key="8">
    <source>
        <dbReference type="Pfam" id="PF00534"/>
    </source>
</evidence>
<evidence type="ECO:0000313" key="11">
    <source>
        <dbReference type="Proteomes" id="UP000015104"/>
    </source>
</evidence>
<dbReference type="FunFam" id="3.40.50.2000:FF:000026">
    <property type="entry name" value="Phosphatidylinositol N-acetylglucosaminyltransferase subunit A"/>
    <property type="match status" value="1"/>
</dbReference>
<dbReference type="AlphaFoldDB" id="T1KJ98"/>
<dbReference type="EMBL" id="CAEY01000120">
    <property type="status" value="NOT_ANNOTATED_CDS"/>
    <property type="molecule type" value="Genomic_DNA"/>
</dbReference>
<evidence type="ECO:0000256" key="2">
    <source>
        <dbReference type="ARBA" id="ARBA00012420"/>
    </source>
</evidence>
<dbReference type="PANTHER" id="PTHR45871:SF1">
    <property type="entry name" value="PHOSPHATIDYLINOSITOL N-ACETYLGLUCOSAMINYLTRANSFERASE SUBUNIT A"/>
    <property type="match status" value="1"/>
</dbReference>
<proteinExistence type="predicted"/>
<reference evidence="11" key="1">
    <citation type="submission" date="2011-08" db="EMBL/GenBank/DDBJ databases">
        <authorList>
            <person name="Rombauts S."/>
        </authorList>
    </citation>
    <scope>NUCLEOTIDE SEQUENCE</scope>
    <source>
        <strain evidence="11">London</strain>
    </source>
</reference>
<dbReference type="eggNOG" id="KOG1111">
    <property type="taxonomic scope" value="Eukaryota"/>
</dbReference>